<evidence type="ECO:0000256" key="6">
    <source>
        <dbReference type="ARBA" id="ARBA00012142"/>
    </source>
</evidence>
<comment type="pathway">
    <text evidence="3 18">Carbohydrate degradation; glycolysis; pyruvate from D-glyceraldehyde 3-phosphate: step 5/5.</text>
</comment>
<dbReference type="GO" id="GO:0000287">
    <property type="term" value="F:magnesium ion binding"/>
    <property type="evidence" value="ECO:0007669"/>
    <property type="project" value="UniProtKB-UniRule"/>
</dbReference>
<comment type="cofactor">
    <cofactor evidence="2">
        <name>K(+)</name>
        <dbReference type="ChEBI" id="CHEBI:29103"/>
    </cofactor>
</comment>
<keyword evidence="23" id="KW-1185">Reference proteome</keyword>
<evidence type="ECO:0000256" key="4">
    <source>
        <dbReference type="ARBA" id="ARBA00006237"/>
    </source>
</evidence>
<evidence type="ECO:0000259" key="21">
    <source>
        <dbReference type="Pfam" id="PF02887"/>
    </source>
</evidence>
<keyword evidence="16 22" id="KW-0670">Pyruvate</keyword>
<dbReference type="GO" id="GO:0005524">
    <property type="term" value="F:ATP binding"/>
    <property type="evidence" value="ECO:0007669"/>
    <property type="project" value="UniProtKB-KW"/>
</dbReference>
<dbReference type="AlphaFoldDB" id="A0A926DNY1"/>
<evidence type="ECO:0000256" key="18">
    <source>
        <dbReference type="RuleBase" id="RU000504"/>
    </source>
</evidence>
<comment type="caution">
    <text evidence="22">The sequence shown here is derived from an EMBL/GenBank/DDBJ whole genome shotgun (WGS) entry which is preliminary data.</text>
</comment>
<dbReference type="InterPro" id="IPR018209">
    <property type="entry name" value="Pyrv_Knase_AS"/>
</dbReference>
<dbReference type="InterPro" id="IPR001697">
    <property type="entry name" value="Pyr_Knase"/>
</dbReference>
<evidence type="ECO:0000256" key="1">
    <source>
        <dbReference type="ARBA" id="ARBA00001946"/>
    </source>
</evidence>
<evidence type="ECO:0000259" key="20">
    <source>
        <dbReference type="Pfam" id="PF00391"/>
    </source>
</evidence>
<sequence length="595" mass="64750">MQKTKIICTVGPTSSSVEILKELIEKGADAFRLNFSHETHETHLIKIQNIKEARNQMNVPVPIILDTKGPEVRIGVFQKEKISLQEGDTFILTTRECEGDERQVSISYAGLPQDVVQGSVILIDDGLLGLRVISTTDTDITCKVLNNASISSRKGVNVPGVYLNIPFLTERDKNDLLFGIEQDVDYVAASFVRRAKDVVEMRKFLQENGGGYLKIISKIENQDGVQNIDEILEVSDGIMVARGDLGVEIPTEVVPLVQKELIAKANAKSVPVITATQMLDSMIRNPRPTRAEASDVANAIYDGSDAIMLSGETANGAYPVESVATMSRIADAIEHSDDYKEKMEHINANIDMNITNAISHAACVTARELGATCVVTVTHGGSTANLISKFRPCCPIVASTVDQHVCRQMNLYWGVYPVLAKEESRTEMLFRSAVKSCIDCGLANDGDIIVITAGVPLGISGSTNILKVHTVGNVIAKGKGVGKESVFAKPRILKVVDQAKKGFQNGDILVAYATNNEYLPYMKKASAIIVEDATDPEENHAVIVARALDIPVVYGTKDAVELISRFPVITVDPERGFIFNGHPGDNNEQYVIDNI</sequence>
<evidence type="ECO:0000313" key="22">
    <source>
        <dbReference type="EMBL" id="MBC8542485.1"/>
    </source>
</evidence>
<organism evidence="22 23">
    <name type="scientific">Bianquea renquensis</name>
    <dbReference type="NCBI Taxonomy" id="2763661"/>
    <lineage>
        <taxon>Bacteria</taxon>
        <taxon>Bacillati</taxon>
        <taxon>Bacillota</taxon>
        <taxon>Clostridia</taxon>
        <taxon>Eubacteriales</taxon>
        <taxon>Bianqueaceae</taxon>
        <taxon>Bianquea</taxon>
    </lineage>
</organism>
<evidence type="ECO:0000256" key="8">
    <source>
        <dbReference type="ARBA" id="ARBA00022679"/>
    </source>
</evidence>
<dbReference type="SUPFAM" id="SSF52009">
    <property type="entry name" value="Phosphohistidine domain"/>
    <property type="match status" value="1"/>
</dbReference>
<keyword evidence="8 18" id="KW-0808">Transferase</keyword>
<feature type="domain" description="PEP-utilising enzyme mobile" evidence="20">
    <location>
        <begin position="503"/>
        <end position="576"/>
    </location>
</feature>
<dbReference type="NCBIfam" id="NF004978">
    <property type="entry name" value="PRK06354.1"/>
    <property type="match status" value="1"/>
</dbReference>
<dbReference type="EC" id="2.7.1.40" evidence="6 17"/>
<dbReference type="Gene3D" id="3.40.1380.20">
    <property type="entry name" value="Pyruvate kinase, C-terminal domain"/>
    <property type="match status" value="1"/>
</dbReference>
<dbReference type="GO" id="GO:0016301">
    <property type="term" value="F:kinase activity"/>
    <property type="evidence" value="ECO:0007669"/>
    <property type="project" value="UniProtKB-KW"/>
</dbReference>
<gene>
    <name evidence="22" type="primary">pyk</name>
    <name evidence="22" type="ORF">H8730_02840</name>
</gene>
<dbReference type="InterPro" id="IPR011037">
    <property type="entry name" value="Pyrv_Knase-like_insert_dom_sf"/>
</dbReference>
<dbReference type="Gene3D" id="2.40.33.10">
    <property type="entry name" value="PK beta-barrel domain-like"/>
    <property type="match status" value="1"/>
</dbReference>
<keyword evidence="13 18" id="KW-0460">Magnesium</keyword>
<dbReference type="InterPro" id="IPR040442">
    <property type="entry name" value="Pyrv_kinase-like_dom_sf"/>
</dbReference>
<evidence type="ECO:0000256" key="13">
    <source>
        <dbReference type="ARBA" id="ARBA00022842"/>
    </source>
</evidence>
<dbReference type="InterPro" id="IPR036637">
    <property type="entry name" value="Phosphohistidine_dom_sf"/>
</dbReference>
<keyword evidence="14" id="KW-0630">Potassium</keyword>
<name>A0A926DNY1_9FIRM</name>
<comment type="catalytic activity">
    <reaction evidence="18">
        <text>pyruvate + ATP = phosphoenolpyruvate + ADP + H(+)</text>
        <dbReference type="Rhea" id="RHEA:18157"/>
        <dbReference type="ChEBI" id="CHEBI:15361"/>
        <dbReference type="ChEBI" id="CHEBI:15378"/>
        <dbReference type="ChEBI" id="CHEBI:30616"/>
        <dbReference type="ChEBI" id="CHEBI:58702"/>
        <dbReference type="ChEBI" id="CHEBI:456216"/>
        <dbReference type="EC" id="2.7.1.40"/>
    </reaction>
</comment>
<keyword evidence="10" id="KW-0547">Nucleotide-binding</keyword>
<dbReference type="InterPro" id="IPR036918">
    <property type="entry name" value="Pyrv_Knase_C_sf"/>
</dbReference>
<dbReference type="RefSeq" id="WP_177716610.1">
    <property type="nucleotide sequence ID" value="NZ_JACRSQ010000002.1"/>
</dbReference>
<evidence type="ECO:0000256" key="17">
    <source>
        <dbReference type="NCBIfam" id="TIGR01064"/>
    </source>
</evidence>
<dbReference type="PANTHER" id="PTHR11817">
    <property type="entry name" value="PYRUVATE KINASE"/>
    <property type="match status" value="1"/>
</dbReference>
<dbReference type="FunFam" id="3.20.20.60:FF:000001">
    <property type="entry name" value="Pyruvate kinase"/>
    <property type="match status" value="1"/>
</dbReference>
<evidence type="ECO:0000313" key="23">
    <source>
        <dbReference type="Proteomes" id="UP000657006"/>
    </source>
</evidence>
<evidence type="ECO:0000256" key="11">
    <source>
        <dbReference type="ARBA" id="ARBA00022777"/>
    </source>
</evidence>
<dbReference type="SUPFAM" id="SSF52935">
    <property type="entry name" value="PK C-terminal domain-like"/>
    <property type="match status" value="1"/>
</dbReference>
<evidence type="ECO:0000256" key="16">
    <source>
        <dbReference type="ARBA" id="ARBA00023317"/>
    </source>
</evidence>
<dbReference type="Gene3D" id="3.50.30.10">
    <property type="entry name" value="Phosphohistidine domain"/>
    <property type="match status" value="1"/>
</dbReference>
<keyword evidence="12" id="KW-0067">ATP-binding</keyword>
<evidence type="ECO:0000256" key="3">
    <source>
        <dbReference type="ARBA" id="ARBA00004997"/>
    </source>
</evidence>
<dbReference type="InterPro" id="IPR015813">
    <property type="entry name" value="Pyrv/PenolPyrv_kinase-like_dom"/>
</dbReference>
<dbReference type="SUPFAM" id="SSF51621">
    <property type="entry name" value="Phosphoenolpyruvate/pyruvate domain"/>
    <property type="match status" value="1"/>
</dbReference>
<dbReference type="NCBIfam" id="TIGR01064">
    <property type="entry name" value="pyruv_kin"/>
    <property type="match status" value="1"/>
</dbReference>
<dbReference type="InterPro" id="IPR015806">
    <property type="entry name" value="Pyrv_Knase_insert_dom_sf"/>
</dbReference>
<reference evidence="22" key="1">
    <citation type="submission" date="2020-08" db="EMBL/GenBank/DDBJ databases">
        <title>Genome public.</title>
        <authorList>
            <person name="Liu C."/>
            <person name="Sun Q."/>
        </authorList>
    </citation>
    <scope>NUCLEOTIDE SEQUENCE</scope>
    <source>
        <strain evidence="22">NSJ-32</strain>
    </source>
</reference>
<accession>A0A926DNY1</accession>
<dbReference type="EMBL" id="JACRSQ010000002">
    <property type="protein sequence ID" value="MBC8542485.1"/>
    <property type="molecule type" value="Genomic_DNA"/>
</dbReference>
<comment type="cofactor">
    <cofactor evidence="1">
        <name>Mg(2+)</name>
        <dbReference type="ChEBI" id="CHEBI:18420"/>
    </cofactor>
</comment>
<evidence type="ECO:0000256" key="14">
    <source>
        <dbReference type="ARBA" id="ARBA00022958"/>
    </source>
</evidence>
<comment type="similarity">
    <text evidence="4">In the C-terminal section; belongs to the PEP-utilizing enzyme family.</text>
</comment>
<dbReference type="InterPro" id="IPR008279">
    <property type="entry name" value="PEP-util_enz_mobile_dom"/>
</dbReference>
<dbReference type="Pfam" id="PF00224">
    <property type="entry name" value="PK"/>
    <property type="match status" value="1"/>
</dbReference>
<dbReference type="SUPFAM" id="SSF50800">
    <property type="entry name" value="PK beta-barrel domain-like"/>
    <property type="match status" value="1"/>
</dbReference>
<dbReference type="InterPro" id="IPR015795">
    <property type="entry name" value="Pyrv_Knase_C"/>
</dbReference>
<dbReference type="Pfam" id="PF00391">
    <property type="entry name" value="PEP-utilizers"/>
    <property type="match status" value="1"/>
</dbReference>
<keyword evidence="9" id="KW-0479">Metal-binding</keyword>
<evidence type="ECO:0000256" key="9">
    <source>
        <dbReference type="ARBA" id="ARBA00022723"/>
    </source>
</evidence>
<keyword evidence="11 18" id="KW-0418">Kinase</keyword>
<evidence type="ECO:0000256" key="7">
    <source>
        <dbReference type="ARBA" id="ARBA00018587"/>
    </source>
</evidence>
<evidence type="ECO:0000259" key="19">
    <source>
        <dbReference type="Pfam" id="PF00224"/>
    </source>
</evidence>
<dbReference type="GO" id="GO:0030955">
    <property type="term" value="F:potassium ion binding"/>
    <property type="evidence" value="ECO:0007669"/>
    <property type="project" value="UniProtKB-UniRule"/>
</dbReference>
<dbReference type="GO" id="GO:0006950">
    <property type="term" value="P:response to stress"/>
    <property type="evidence" value="ECO:0007669"/>
    <property type="project" value="UniProtKB-ARBA"/>
</dbReference>
<dbReference type="NCBIfam" id="NF004491">
    <property type="entry name" value="PRK05826.1"/>
    <property type="match status" value="1"/>
</dbReference>
<feature type="domain" description="Pyruvate kinase C-terminal" evidence="21">
    <location>
        <begin position="356"/>
        <end position="469"/>
    </location>
</feature>
<dbReference type="FunFam" id="2.40.33.10:FF:000001">
    <property type="entry name" value="Pyruvate kinase"/>
    <property type="match status" value="1"/>
</dbReference>
<protein>
    <recommendedName>
        <fullName evidence="7 17">Pyruvate kinase</fullName>
        <ecNumber evidence="6 17">2.7.1.40</ecNumber>
    </recommendedName>
</protein>
<dbReference type="PRINTS" id="PR01050">
    <property type="entry name" value="PYRUVTKNASE"/>
</dbReference>
<dbReference type="PROSITE" id="PS00110">
    <property type="entry name" value="PYRUVATE_KINASE"/>
    <property type="match status" value="1"/>
</dbReference>
<evidence type="ECO:0000256" key="12">
    <source>
        <dbReference type="ARBA" id="ARBA00022840"/>
    </source>
</evidence>
<dbReference type="Proteomes" id="UP000657006">
    <property type="component" value="Unassembled WGS sequence"/>
</dbReference>
<evidence type="ECO:0000256" key="10">
    <source>
        <dbReference type="ARBA" id="ARBA00022741"/>
    </source>
</evidence>
<dbReference type="Gene3D" id="3.20.20.60">
    <property type="entry name" value="Phosphoenolpyruvate-binding domains"/>
    <property type="match status" value="1"/>
</dbReference>
<proteinExistence type="inferred from homology"/>
<keyword evidence="15 18" id="KW-0324">Glycolysis</keyword>
<dbReference type="Pfam" id="PF02887">
    <property type="entry name" value="PK_C"/>
    <property type="match status" value="1"/>
</dbReference>
<evidence type="ECO:0000256" key="2">
    <source>
        <dbReference type="ARBA" id="ARBA00001958"/>
    </source>
</evidence>
<comment type="similarity">
    <text evidence="5 18">Belongs to the pyruvate kinase family.</text>
</comment>
<dbReference type="GO" id="GO:0004743">
    <property type="term" value="F:pyruvate kinase activity"/>
    <property type="evidence" value="ECO:0007669"/>
    <property type="project" value="UniProtKB-UniRule"/>
</dbReference>
<dbReference type="InterPro" id="IPR015793">
    <property type="entry name" value="Pyrv_Knase_brl"/>
</dbReference>
<evidence type="ECO:0000256" key="15">
    <source>
        <dbReference type="ARBA" id="ARBA00023152"/>
    </source>
</evidence>
<feature type="domain" description="Pyruvate kinase barrel" evidence="19">
    <location>
        <begin position="1"/>
        <end position="323"/>
    </location>
</feature>
<evidence type="ECO:0000256" key="5">
    <source>
        <dbReference type="ARBA" id="ARBA00008663"/>
    </source>
</evidence>